<feature type="compositionally biased region" description="Low complexity" evidence="8">
    <location>
        <begin position="730"/>
        <end position="743"/>
    </location>
</feature>
<protein>
    <submittedName>
        <fullName evidence="10">ATP-dependent chaperone ClpB</fullName>
    </submittedName>
</protein>
<dbReference type="FunFam" id="3.40.50.300:FF:000025">
    <property type="entry name" value="ATP-dependent Clp protease subunit"/>
    <property type="match status" value="1"/>
</dbReference>
<feature type="region of interest" description="Disordered" evidence="8">
    <location>
        <begin position="723"/>
        <end position="743"/>
    </location>
</feature>
<name>A0A0L0D3Y3_THETB</name>
<feature type="coiled-coil region" evidence="7">
    <location>
        <begin position="333"/>
        <end position="420"/>
    </location>
</feature>
<dbReference type="AlphaFoldDB" id="A0A0L0D3Y3"/>
<dbReference type="PROSITE" id="PS00870">
    <property type="entry name" value="CLPAB_1"/>
    <property type="match status" value="1"/>
</dbReference>
<dbReference type="Pfam" id="PF07724">
    <property type="entry name" value="AAA_2"/>
    <property type="match status" value="1"/>
</dbReference>
<dbReference type="PANTHER" id="PTHR11638:SF176">
    <property type="entry name" value="HEAT SHOCK PROTEIN 78, MITOCHONDRIAL"/>
    <property type="match status" value="1"/>
</dbReference>
<evidence type="ECO:0000256" key="6">
    <source>
        <dbReference type="RuleBase" id="RU004432"/>
    </source>
</evidence>
<dbReference type="OrthoDB" id="9156702at2759"/>
<dbReference type="FunFam" id="3.40.50.300:FF:000120">
    <property type="entry name" value="ATP-dependent chaperone ClpB"/>
    <property type="match status" value="1"/>
</dbReference>
<dbReference type="CDD" id="cd19499">
    <property type="entry name" value="RecA-like_ClpB_Hsp104-like"/>
    <property type="match status" value="1"/>
</dbReference>
<proteinExistence type="inferred from homology"/>
<dbReference type="GO" id="GO:0005524">
    <property type="term" value="F:ATP binding"/>
    <property type="evidence" value="ECO:0007669"/>
    <property type="project" value="UniProtKB-KW"/>
</dbReference>
<dbReference type="Proteomes" id="UP000054408">
    <property type="component" value="Unassembled WGS sequence"/>
</dbReference>
<reference evidence="10 11" key="1">
    <citation type="submission" date="2010-05" db="EMBL/GenBank/DDBJ databases">
        <title>The Genome Sequence of Thecamonas trahens ATCC 50062.</title>
        <authorList>
            <consortium name="The Broad Institute Genome Sequencing Platform"/>
            <person name="Russ C."/>
            <person name="Cuomo C."/>
            <person name="Shea T."/>
            <person name="Young S.K."/>
            <person name="Zeng Q."/>
            <person name="Koehrsen M."/>
            <person name="Haas B."/>
            <person name="Borodovsky M."/>
            <person name="Guigo R."/>
            <person name="Alvarado L."/>
            <person name="Berlin A."/>
            <person name="Bochicchio J."/>
            <person name="Borenstein D."/>
            <person name="Chapman S."/>
            <person name="Chen Z."/>
            <person name="Freedman E."/>
            <person name="Gellesch M."/>
            <person name="Goldberg J."/>
            <person name="Griggs A."/>
            <person name="Gujja S."/>
            <person name="Heilman E."/>
            <person name="Heiman D."/>
            <person name="Hepburn T."/>
            <person name="Howarth C."/>
            <person name="Jen D."/>
            <person name="Larson L."/>
            <person name="Mehta T."/>
            <person name="Park D."/>
            <person name="Pearson M."/>
            <person name="Roberts A."/>
            <person name="Saif S."/>
            <person name="Shenoy N."/>
            <person name="Sisk P."/>
            <person name="Stolte C."/>
            <person name="Sykes S."/>
            <person name="Thomson T."/>
            <person name="Walk T."/>
            <person name="White J."/>
            <person name="Yandava C."/>
            <person name="Burger G."/>
            <person name="Gray M.W."/>
            <person name="Holland P.W.H."/>
            <person name="King N."/>
            <person name="Lang F.B.F."/>
            <person name="Roger A.J."/>
            <person name="Ruiz-Trillo I."/>
            <person name="Lander E."/>
            <person name="Nusbaum C."/>
        </authorList>
    </citation>
    <scope>NUCLEOTIDE SEQUENCE [LARGE SCALE GENOMIC DNA]</scope>
    <source>
        <strain evidence="10 11">ATCC 50062</strain>
    </source>
</reference>
<dbReference type="FunFam" id="3.40.50.300:FF:000010">
    <property type="entry name" value="Chaperone clpB 1, putative"/>
    <property type="match status" value="1"/>
</dbReference>
<evidence type="ECO:0000256" key="2">
    <source>
        <dbReference type="ARBA" id="ARBA00022737"/>
    </source>
</evidence>
<dbReference type="GO" id="GO:0034605">
    <property type="term" value="P:cellular response to heat"/>
    <property type="evidence" value="ECO:0007669"/>
    <property type="project" value="TreeGrafter"/>
</dbReference>
<evidence type="ECO:0000256" key="8">
    <source>
        <dbReference type="SAM" id="MobiDB-lite"/>
    </source>
</evidence>
<evidence type="ECO:0000256" key="7">
    <source>
        <dbReference type="SAM" id="Coils"/>
    </source>
</evidence>
<evidence type="ECO:0000259" key="9">
    <source>
        <dbReference type="SMART" id="SM00382"/>
    </source>
</evidence>
<dbReference type="Pfam" id="PF17871">
    <property type="entry name" value="AAA_lid_9"/>
    <property type="match status" value="1"/>
</dbReference>
<keyword evidence="5 6" id="KW-0143">Chaperone</keyword>
<dbReference type="InterPro" id="IPR001270">
    <property type="entry name" value="ClpA/B"/>
</dbReference>
<evidence type="ECO:0000256" key="1">
    <source>
        <dbReference type="ARBA" id="ARBA00008675"/>
    </source>
</evidence>
<dbReference type="GeneID" id="25562841"/>
<keyword evidence="11" id="KW-1185">Reference proteome</keyword>
<dbReference type="InterPro" id="IPR041546">
    <property type="entry name" value="ClpA/ClpB_AAA_lid"/>
</dbReference>
<evidence type="ECO:0000256" key="5">
    <source>
        <dbReference type="ARBA" id="ARBA00023186"/>
    </source>
</evidence>
<feature type="region of interest" description="Disordered" evidence="8">
    <location>
        <begin position="55"/>
        <end position="74"/>
    </location>
</feature>
<dbReference type="InterPro" id="IPR050130">
    <property type="entry name" value="ClpA_ClpB"/>
</dbReference>
<dbReference type="InterPro" id="IPR018368">
    <property type="entry name" value="ClpA/B_CS1"/>
</dbReference>
<evidence type="ECO:0000256" key="3">
    <source>
        <dbReference type="ARBA" id="ARBA00022741"/>
    </source>
</evidence>
<dbReference type="eggNOG" id="KOG1051">
    <property type="taxonomic scope" value="Eukaryota"/>
</dbReference>
<dbReference type="PROSITE" id="PS00871">
    <property type="entry name" value="CLPAB_2"/>
    <property type="match status" value="1"/>
</dbReference>
<evidence type="ECO:0000256" key="4">
    <source>
        <dbReference type="ARBA" id="ARBA00022840"/>
    </source>
</evidence>
<dbReference type="GO" id="GO:0016887">
    <property type="term" value="F:ATP hydrolysis activity"/>
    <property type="evidence" value="ECO:0007669"/>
    <property type="project" value="InterPro"/>
</dbReference>
<gene>
    <name evidence="10" type="ORF">AMSG_03226</name>
</gene>
<dbReference type="InterPro" id="IPR003959">
    <property type="entry name" value="ATPase_AAA_core"/>
</dbReference>
<feature type="compositionally biased region" description="Pro residues" evidence="8">
    <location>
        <begin position="59"/>
        <end position="69"/>
    </location>
</feature>
<dbReference type="InterPro" id="IPR027417">
    <property type="entry name" value="P-loop_NTPase"/>
</dbReference>
<dbReference type="SUPFAM" id="SSF52540">
    <property type="entry name" value="P-loop containing nucleoside triphosphate hydrolases"/>
    <property type="match status" value="2"/>
</dbReference>
<dbReference type="InterPro" id="IPR003593">
    <property type="entry name" value="AAA+_ATPase"/>
</dbReference>
<dbReference type="RefSeq" id="XP_013760071.1">
    <property type="nucleotide sequence ID" value="XM_013904617.1"/>
</dbReference>
<keyword evidence="3 6" id="KW-0547">Nucleotide-binding</keyword>
<dbReference type="PANTHER" id="PTHR11638">
    <property type="entry name" value="ATP-DEPENDENT CLP PROTEASE"/>
    <property type="match status" value="1"/>
</dbReference>
<evidence type="ECO:0000313" key="11">
    <source>
        <dbReference type="Proteomes" id="UP000054408"/>
    </source>
</evidence>
<dbReference type="CDD" id="cd00009">
    <property type="entry name" value="AAA"/>
    <property type="match status" value="1"/>
</dbReference>
<dbReference type="GO" id="GO:0005737">
    <property type="term" value="C:cytoplasm"/>
    <property type="evidence" value="ECO:0007669"/>
    <property type="project" value="TreeGrafter"/>
</dbReference>
<feature type="domain" description="AAA+ ATPase" evidence="9">
    <location>
        <begin position="517"/>
        <end position="686"/>
    </location>
</feature>
<dbReference type="InterPro" id="IPR028299">
    <property type="entry name" value="ClpA/B_CS2"/>
</dbReference>
<dbReference type="SMART" id="SM00382">
    <property type="entry name" value="AAA"/>
    <property type="match status" value="2"/>
</dbReference>
<keyword evidence="2" id="KW-0677">Repeat</keyword>
<dbReference type="PRINTS" id="PR00300">
    <property type="entry name" value="CLPPROTEASEA"/>
</dbReference>
<accession>A0A0L0D3Y3</accession>
<dbReference type="OMA" id="VSKMMQG"/>
<dbReference type="EMBL" id="GL349444">
    <property type="protein sequence ID" value="KNC46796.1"/>
    <property type="molecule type" value="Genomic_DNA"/>
</dbReference>
<keyword evidence="7" id="KW-0175">Coiled coil</keyword>
<organism evidence="10 11">
    <name type="scientific">Thecamonas trahens ATCC 50062</name>
    <dbReference type="NCBI Taxonomy" id="461836"/>
    <lineage>
        <taxon>Eukaryota</taxon>
        <taxon>Apusozoa</taxon>
        <taxon>Apusomonadida</taxon>
        <taxon>Apusomonadidae</taxon>
        <taxon>Thecamonas</taxon>
    </lineage>
</organism>
<dbReference type="Pfam" id="PF00004">
    <property type="entry name" value="AAA"/>
    <property type="match status" value="1"/>
</dbReference>
<comment type="similarity">
    <text evidence="1 6">Belongs to the ClpA/ClpB family.</text>
</comment>
<dbReference type="Gene3D" id="3.40.50.300">
    <property type="entry name" value="P-loop containing nucleotide triphosphate hydrolases"/>
    <property type="match status" value="3"/>
</dbReference>
<evidence type="ECO:0000313" key="10">
    <source>
        <dbReference type="EMBL" id="KNC46796.1"/>
    </source>
</evidence>
<sequence>MLRTLVRQLPATAKSVATARAAAGGEAAKWGFLAWTTMPTGGAVAATWRLAAARWASSRPPPPPPPRQPEPWVHPDARVRGEALNKYATDLTAAAREGKLDPVIGRDTEIRRTLEVLARRRKNNPILIGSPGVGKTAVVEGIAQRIVAGDVPESIKSKRVASLDVSAMVAGAKFRGEFEERLKEVLKDVTSADDVVLFIDEIHTIVGAGAAEGSMDAGNMIKPALARGELHCVGATTLAEYRIIEKDAALARRFQPVLIEEPSTDDTVSILRGLKPKLEAHHGIRITDAACIAAATLSSRYIADRFQPDKAIDLIDEAAARLRLESESKPESLEKLERRVLRMQIEAQALKQETDLASKERLAALESELVGLQEEASKLHSKWQIERDLLHRAKNAQQELEEARAELAKAQREGNLARAGELMYSIIPKLEEAVPDDDEDLELELLSEAVTDADIASVVARTTGIPTDRLLHGERDKVLHLEDVLSKRVAGQDAALQAVASAIRVSRAGLAPKSRPIGSFLCLGPTGVGKTELAKALAEYMFDTETALIRIDMSEYAEKHTVSRLTGAPPGYVGHDEGGQLTEAVRRKPYSLVVLDEVEKAHPSIFNVLLQVLDDGRLTDGQGRTVDFTNTVILMTSNLGSSALAGLPDGAPASEAEPAVLEQVQSFFAPEFVNRIDEVVLFNRLDRTTMRSIVDIQVADLVTTLQDKRITLELDDAPKTCLPPSATIQSTAPAHSAASSSARSSTRSPCAFLRVASTASRH</sequence>
<keyword evidence="4 6" id="KW-0067">ATP-binding</keyword>
<feature type="domain" description="AAA+ ATPase" evidence="9">
    <location>
        <begin position="121"/>
        <end position="264"/>
    </location>
</feature>
<dbReference type="STRING" id="461836.A0A0L0D3Y3"/>